<dbReference type="SMART" id="SM01092">
    <property type="entry name" value="CO_deh_flav_C"/>
    <property type="match status" value="1"/>
</dbReference>
<reference evidence="6 7" key="1">
    <citation type="submission" date="2016-10" db="EMBL/GenBank/DDBJ databases">
        <authorList>
            <person name="de Groot N.N."/>
        </authorList>
    </citation>
    <scope>NUCLEOTIDE SEQUENCE [LARGE SCALE GENOMIC DNA]</scope>
    <source>
        <strain evidence="6 7">CGMCC 4.1877</strain>
    </source>
</reference>
<evidence type="ECO:0000259" key="5">
    <source>
        <dbReference type="PROSITE" id="PS51387"/>
    </source>
</evidence>
<keyword evidence="1" id="KW-0285">Flavoprotein</keyword>
<dbReference type="EMBL" id="FOUY01000054">
    <property type="protein sequence ID" value="SFO41643.1"/>
    <property type="molecule type" value="Genomic_DNA"/>
</dbReference>
<accession>A0A1I5H0B5</accession>
<dbReference type="GO" id="GO:0071949">
    <property type="term" value="F:FAD binding"/>
    <property type="evidence" value="ECO:0007669"/>
    <property type="project" value="InterPro"/>
</dbReference>
<keyword evidence="3" id="KW-0560">Oxidoreductase</keyword>
<dbReference type="Proteomes" id="UP000199614">
    <property type="component" value="Unassembled WGS sequence"/>
</dbReference>
<dbReference type="PROSITE" id="PS51387">
    <property type="entry name" value="FAD_PCMH"/>
    <property type="match status" value="1"/>
</dbReference>
<name>A0A1I5H0B5_PSUAM</name>
<gene>
    <name evidence="6" type="ORF">SAMN05216207_105420</name>
</gene>
<dbReference type="Gene3D" id="3.30.390.50">
    <property type="entry name" value="CO dehydrogenase flavoprotein, C-terminal domain"/>
    <property type="match status" value="1"/>
</dbReference>
<dbReference type="GO" id="GO:0016491">
    <property type="term" value="F:oxidoreductase activity"/>
    <property type="evidence" value="ECO:0007669"/>
    <property type="project" value="UniProtKB-KW"/>
</dbReference>
<keyword evidence="7" id="KW-1185">Reference proteome</keyword>
<evidence type="ECO:0000256" key="2">
    <source>
        <dbReference type="ARBA" id="ARBA00022827"/>
    </source>
</evidence>
<dbReference type="InterPro" id="IPR016167">
    <property type="entry name" value="FAD-bd_PCMH_sub1"/>
</dbReference>
<feature type="region of interest" description="Disordered" evidence="4">
    <location>
        <begin position="1"/>
        <end position="20"/>
    </location>
</feature>
<dbReference type="Pfam" id="PF00941">
    <property type="entry name" value="FAD_binding_5"/>
    <property type="match status" value="1"/>
</dbReference>
<dbReference type="PANTHER" id="PTHR42659">
    <property type="entry name" value="XANTHINE DEHYDROGENASE SUBUNIT C-RELATED"/>
    <property type="match status" value="1"/>
</dbReference>
<dbReference type="InterPro" id="IPR036683">
    <property type="entry name" value="CO_DH_flav_C_dom_sf"/>
</dbReference>
<dbReference type="Gene3D" id="3.30.465.10">
    <property type="match status" value="1"/>
</dbReference>
<proteinExistence type="predicted"/>
<dbReference type="InterPro" id="IPR016166">
    <property type="entry name" value="FAD-bd_PCMH"/>
</dbReference>
<dbReference type="AlphaFoldDB" id="A0A1I5H0B5"/>
<organism evidence="6 7">
    <name type="scientific">Pseudonocardia ammonioxydans</name>
    <dbReference type="NCBI Taxonomy" id="260086"/>
    <lineage>
        <taxon>Bacteria</taxon>
        <taxon>Bacillati</taxon>
        <taxon>Actinomycetota</taxon>
        <taxon>Actinomycetes</taxon>
        <taxon>Pseudonocardiales</taxon>
        <taxon>Pseudonocardiaceae</taxon>
        <taxon>Pseudonocardia</taxon>
    </lineage>
</organism>
<keyword evidence="2" id="KW-0274">FAD</keyword>
<dbReference type="STRING" id="260086.SAMN05216207_105420"/>
<evidence type="ECO:0000256" key="4">
    <source>
        <dbReference type="SAM" id="MobiDB-lite"/>
    </source>
</evidence>
<dbReference type="Pfam" id="PF03450">
    <property type="entry name" value="CO_deh_flav_C"/>
    <property type="match status" value="1"/>
</dbReference>
<dbReference type="InterPro" id="IPR036318">
    <property type="entry name" value="FAD-bd_PCMH-like_sf"/>
</dbReference>
<evidence type="ECO:0000256" key="1">
    <source>
        <dbReference type="ARBA" id="ARBA00022630"/>
    </source>
</evidence>
<sequence length="327" mass="34066">MVATTTVRDSRVPGAPSPTTHDRLVVYRTTIGQAMKPPRFQYRDPDTLADAVALKARHGSDALILAGGQSLMPMLNMRLAAPSVVIDINGVTDLQQITRNGDVVEIGAGVRQSALETDPLIREALPLLARAVPHIGHIENRHRGTVGGSLAHADASAELPCTAVVSDAVVVLQGQNGRREVPASSFFDGFMTNACADDELVVAVRYPVTPAGAGTAFVEVARRNGDFALAAAGVIAEVDGDGRFTRLAVGVAGVASVPLRATDVEQELLGRPVDPATIEAAAKRVEAAVTTGDDIHATSAYRKHLAATVVSRAVLAAATDARNGGNR</sequence>
<evidence type="ECO:0000256" key="3">
    <source>
        <dbReference type="ARBA" id="ARBA00023002"/>
    </source>
</evidence>
<evidence type="ECO:0000313" key="6">
    <source>
        <dbReference type="EMBL" id="SFO41643.1"/>
    </source>
</evidence>
<protein>
    <submittedName>
        <fullName evidence="6">Carbon-monoxide dehydrogenase medium subunit</fullName>
    </submittedName>
</protein>
<evidence type="ECO:0000313" key="7">
    <source>
        <dbReference type="Proteomes" id="UP000199614"/>
    </source>
</evidence>
<dbReference type="InterPro" id="IPR002346">
    <property type="entry name" value="Mopterin_DH_FAD-bd"/>
</dbReference>
<dbReference type="Gene3D" id="3.30.43.10">
    <property type="entry name" value="Uridine Diphospho-n-acetylenolpyruvylglucosamine Reductase, domain 2"/>
    <property type="match status" value="1"/>
</dbReference>
<dbReference type="SUPFAM" id="SSF55447">
    <property type="entry name" value="CO dehydrogenase flavoprotein C-terminal domain-like"/>
    <property type="match status" value="1"/>
</dbReference>
<dbReference type="InterPro" id="IPR016169">
    <property type="entry name" value="FAD-bd_PCMH_sub2"/>
</dbReference>
<feature type="domain" description="FAD-binding PCMH-type" evidence="5">
    <location>
        <begin position="35"/>
        <end position="211"/>
    </location>
</feature>
<dbReference type="InterPro" id="IPR051312">
    <property type="entry name" value="Diverse_Substr_Oxidored"/>
</dbReference>
<dbReference type="InterPro" id="IPR005107">
    <property type="entry name" value="CO_DH_flav_C"/>
</dbReference>
<dbReference type="SUPFAM" id="SSF56176">
    <property type="entry name" value="FAD-binding/transporter-associated domain-like"/>
    <property type="match status" value="1"/>
</dbReference>
<dbReference type="PANTHER" id="PTHR42659:SF2">
    <property type="entry name" value="XANTHINE DEHYDROGENASE SUBUNIT C-RELATED"/>
    <property type="match status" value="1"/>
</dbReference>